<dbReference type="VEuPathDB" id="VectorBase:CQUJHB008955"/>
<keyword evidence="1" id="KW-0540">Nuclease</keyword>
<dbReference type="VEuPathDB" id="VectorBase:CPIJ012348"/>
<dbReference type="SUPFAM" id="SSF53098">
    <property type="entry name" value="Ribonuclease H-like"/>
    <property type="match status" value="1"/>
</dbReference>
<dbReference type="Proteomes" id="UP000002320">
    <property type="component" value="Unassembled WGS sequence"/>
</dbReference>
<reference evidence="5" key="1">
    <citation type="submission" date="2007-03" db="EMBL/GenBank/DDBJ databases">
        <title>Annotation of Culex pipiens quinquefasciatus.</title>
        <authorList>
            <consortium name="The Broad Institute Genome Sequencing Platform"/>
            <person name="Atkinson P.W."/>
            <person name="Hemingway J."/>
            <person name="Christensen B.M."/>
            <person name="Higgs S."/>
            <person name="Kodira C."/>
            <person name="Hannick L."/>
            <person name="Megy K."/>
            <person name="O'Leary S."/>
            <person name="Pearson M."/>
            <person name="Haas B.J."/>
            <person name="Mauceli E."/>
            <person name="Wortman J.R."/>
            <person name="Lee N.H."/>
            <person name="Guigo R."/>
            <person name="Stanke M."/>
            <person name="Alvarado L."/>
            <person name="Amedeo P."/>
            <person name="Antoine C.H."/>
            <person name="Arensburger P."/>
            <person name="Bidwell S.L."/>
            <person name="Crawford M."/>
            <person name="Camaro F."/>
            <person name="Devon K."/>
            <person name="Engels R."/>
            <person name="Hammond M."/>
            <person name="Howarth C."/>
            <person name="Koehrsen M."/>
            <person name="Lawson D."/>
            <person name="Montgomery P."/>
            <person name="Nene V."/>
            <person name="Nusbaum C."/>
            <person name="Puiu D."/>
            <person name="Romero-Severson J."/>
            <person name="Severson D.W."/>
            <person name="Shumway M."/>
            <person name="Sisk P."/>
            <person name="Stolte C."/>
            <person name="Zeng Q."/>
            <person name="Eisenstadt E."/>
            <person name="Fraser-Liggett C."/>
            <person name="Strausberg R."/>
            <person name="Galagan J."/>
            <person name="Birren B."/>
            <person name="Collins F.H."/>
        </authorList>
    </citation>
    <scope>NUCLEOTIDE SEQUENCE [LARGE SCALE GENOMIC DNA]</scope>
    <source>
        <strain evidence="5">JHB</strain>
    </source>
</reference>
<name>B0WZT0_CULQU</name>
<dbReference type="AlphaFoldDB" id="B0WZT0"/>
<dbReference type="GO" id="GO:0000175">
    <property type="term" value="F:3'-5'-RNA exonuclease activity"/>
    <property type="evidence" value="ECO:0007669"/>
    <property type="project" value="InterPro"/>
</dbReference>
<keyword evidence="3 5" id="KW-0269">Exonuclease</keyword>
<gene>
    <name evidence="6" type="primary">6045558</name>
    <name evidence="5" type="ORF">CpipJ_CPIJ012348</name>
</gene>
<dbReference type="InParanoid" id="B0WZT0"/>
<dbReference type="SMART" id="SM00479">
    <property type="entry name" value="EXOIII"/>
    <property type="match status" value="1"/>
</dbReference>
<dbReference type="FunCoup" id="B0WZT0">
    <property type="interactions" value="1684"/>
</dbReference>
<evidence type="ECO:0000256" key="1">
    <source>
        <dbReference type="ARBA" id="ARBA00022722"/>
    </source>
</evidence>
<dbReference type="STRING" id="7176.B0WZT0"/>
<dbReference type="eggNOG" id="KOG0542">
    <property type="taxonomic scope" value="Eukaryota"/>
</dbReference>
<reference evidence="6" key="2">
    <citation type="submission" date="2020-05" db="UniProtKB">
        <authorList>
            <consortium name="EnsemblMetazoa"/>
        </authorList>
    </citation>
    <scope>IDENTIFICATION</scope>
    <source>
        <strain evidence="6">JHB</strain>
    </source>
</reference>
<dbReference type="InterPro" id="IPR013520">
    <property type="entry name" value="Ribonucl_H"/>
</dbReference>
<dbReference type="Gene3D" id="3.30.420.10">
    <property type="entry name" value="Ribonuclease H-like superfamily/Ribonuclease H"/>
    <property type="match status" value="1"/>
</dbReference>
<accession>B0WZT0</accession>
<dbReference type="EMBL" id="DS232217">
    <property type="protein sequence ID" value="EDS37755.1"/>
    <property type="molecule type" value="Genomic_DNA"/>
</dbReference>
<proteinExistence type="predicted"/>
<sequence length="369" mass="41038">MVTKPRHNQVSHTAPKTRRRLNATSNFCKLIGPSELATPPNSKRLFASTCEQSLSLSLRCSRLNTNTSAKEVDCGVAELEGGCINAVGASCGELKLSDVVLVKSKGFTTLDGLGNLHSVTGSIGAVETIRVTEMANSQQPHQSAPSASKYSTQTFRYLVVMDFEATCWPEQDMKWKTHEIIEFPAVLLNMVTGQVEAQFQQFVMPVENPRLSEFCTKLTGIRQDQVEGGVPLKTCLPLFGKWLKQVLGERGLVLPKTDPGNQSGSVAFATWSDWDFGKCLSKECTRKRIEKPACFDQWIDVRAIYMKFYQHRPLNFGEALDKRGLGFEGRPHSGLDDSKNLARLITRMCKDGANFVITKDLRPFEIINK</sequence>
<dbReference type="EnsemblMetazoa" id="CPIJ012348-RA">
    <property type="protein sequence ID" value="CPIJ012348-PA"/>
    <property type="gene ID" value="CPIJ012348"/>
</dbReference>
<dbReference type="InterPro" id="IPR051274">
    <property type="entry name" value="3-5_Exoribonuclease"/>
</dbReference>
<evidence type="ECO:0000256" key="3">
    <source>
        <dbReference type="ARBA" id="ARBA00022839"/>
    </source>
</evidence>
<dbReference type="PANTHER" id="PTHR23044:SF61">
    <property type="entry name" value="3'-5' EXORIBONUCLEASE 1-RELATED"/>
    <property type="match status" value="1"/>
</dbReference>
<dbReference type="GO" id="GO:0003676">
    <property type="term" value="F:nucleic acid binding"/>
    <property type="evidence" value="ECO:0007669"/>
    <property type="project" value="InterPro"/>
</dbReference>
<keyword evidence="2" id="KW-0378">Hydrolase</keyword>
<dbReference type="Pfam" id="PF00929">
    <property type="entry name" value="RNase_T"/>
    <property type="match status" value="1"/>
</dbReference>
<feature type="domain" description="Exonuclease" evidence="4">
    <location>
        <begin position="157"/>
        <end position="354"/>
    </location>
</feature>
<evidence type="ECO:0000313" key="6">
    <source>
        <dbReference type="EnsemblMetazoa" id="CPIJ012348-PA"/>
    </source>
</evidence>
<dbReference type="InterPro" id="IPR036397">
    <property type="entry name" value="RNaseH_sf"/>
</dbReference>
<dbReference type="PANTHER" id="PTHR23044">
    <property type="entry name" value="3'-5' EXONUCLEASE ERI1-RELATED"/>
    <property type="match status" value="1"/>
</dbReference>
<evidence type="ECO:0000259" key="4">
    <source>
        <dbReference type="SMART" id="SM00479"/>
    </source>
</evidence>
<evidence type="ECO:0000256" key="2">
    <source>
        <dbReference type="ARBA" id="ARBA00022801"/>
    </source>
</evidence>
<keyword evidence="7" id="KW-1185">Reference proteome</keyword>
<dbReference type="InterPro" id="IPR012337">
    <property type="entry name" value="RNaseH-like_sf"/>
</dbReference>
<organism>
    <name type="scientific">Culex quinquefasciatus</name>
    <name type="common">Southern house mosquito</name>
    <name type="synonym">Culex pungens</name>
    <dbReference type="NCBI Taxonomy" id="7176"/>
    <lineage>
        <taxon>Eukaryota</taxon>
        <taxon>Metazoa</taxon>
        <taxon>Ecdysozoa</taxon>
        <taxon>Arthropoda</taxon>
        <taxon>Hexapoda</taxon>
        <taxon>Insecta</taxon>
        <taxon>Pterygota</taxon>
        <taxon>Neoptera</taxon>
        <taxon>Endopterygota</taxon>
        <taxon>Diptera</taxon>
        <taxon>Nematocera</taxon>
        <taxon>Culicoidea</taxon>
        <taxon>Culicidae</taxon>
        <taxon>Culicinae</taxon>
        <taxon>Culicini</taxon>
        <taxon>Culex</taxon>
        <taxon>Culex</taxon>
    </lineage>
</organism>
<dbReference type="CDD" id="cd06133">
    <property type="entry name" value="ERI-1_3'hExo_like"/>
    <property type="match status" value="1"/>
</dbReference>
<dbReference type="KEGG" id="cqu:CpipJ_CPIJ012348"/>
<protein>
    <submittedName>
        <fullName evidence="5 6">Exonuclease</fullName>
    </submittedName>
</protein>
<dbReference type="InterPro" id="IPR047201">
    <property type="entry name" value="ERI-1_3'hExo-like"/>
</dbReference>
<evidence type="ECO:0000313" key="5">
    <source>
        <dbReference type="EMBL" id="EDS37755.1"/>
    </source>
</evidence>
<dbReference type="HOGENOM" id="CLU_750634_0_0_1"/>
<evidence type="ECO:0000313" key="7">
    <source>
        <dbReference type="Proteomes" id="UP000002320"/>
    </source>
</evidence>
<dbReference type="OrthoDB" id="448399at2759"/>